<keyword evidence="1 2" id="KW-0807">Transducer</keyword>
<dbReference type="PANTHER" id="PTHR32089">
    <property type="entry name" value="METHYL-ACCEPTING CHEMOTAXIS PROTEIN MCPB"/>
    <property type="match status" value="1"/>
</dbReference>
<evidence type="ECO:0000256" key="1">
    <source>
        <dbReference type="ARBA" id="ARBA00023224"/>
    </source>
</evidence>
<reference evidence="4 5" key="1">
    <citation type="journal article" date="2018" name="Environ. Microbiol.">
        <title>Isolation and genomic characterization of Novimethylophilus kurashikiensis gen. nov. sp. nov., a new lanthanide-dependent methylotrophic species of Methylophilaceae.</title>
        <authorList>
            <person name="Lv H."/>
            <person name="Sahin N."/>
            <person name="Tani A."/>
        </authorList>
    </citation>
    <scope>NUCLEOTIDE SEQUENCE [LARGE SCALE GENOMIC DNA]</scope>
    <source>
        <strain evidence="4 5">La2-4</strain>
    </source>
</reference>
<evidence type="ECO:0000313" key="4">
    <source>
        <dbReference type="EMBL" id="GBG15094.1"/>
    </source>
</evidence>
<evidence type="ECO:0000256" key="2">
    <source>
        <dbReference type="PROSITE-ProRule" id="PRU00284"/>
    </source>
</evidence>
<feature type="domain" description="Methyl-accepting transducer" evidence="3">
    <location>
        <begin position="1"/>
        <end position="93"/>
    </location>
</feature>
<organism evidence="4 5">
    <name type="scientific">Novimethylophilus kurashikiensis</name>
    <dbReference type="NCBI Taxonomy" id="1825523"/>
    <lineage>
        <taxon>Bacteria</taxon>
        <taxon>Pseudomonadati</taxon>
        <taxon>Pseudomonadota</taxon>
        <taxon>Betaproteobacteria</taxon>
        <taxon>Nitrosomonadales</taxon>
        <taxon>Methylophilaceae</taxon>
        <taxon>Novimethylophilus</taxon>
    </lineage>
</organism>
<dbReference type="Proteomes" id="UP000245081">
    <property type="component" value="Unassembled WGS sequence"/>
</dbReference>
<evidence type="ECO:0000313" key="5">
    <source>
        <dbReference type="Proteomes" id="UP000245081"/>
    </source>
</evidence>
<dbReference type="InterPro" id="IPR004089">
    <property type="entry name" value="MCPsignal_dom"/>
</dbReference>
<evidence type="ECO:0000259" key="3">
    <source>
        <dbReference type="PROSITE" id="PS50111"/>
    </source>
</evidence>
<keyword evidence="5" id="KW-1185">Reference proteome</keyword>
<proteinExistence type="predicted"/>
<comment type="caution">
    <text evidence="4">The sequence shown here is derived from an EMBL/GenBank/DDBJ whole genome shotgun (WGS) entry which is preliminary data.</text>
</comment>
<dbReference type="SUPFAM" id="SSF58104">
    <property type="entry name" value="Methyl-accepting chemotaxis protein (MCP) signaling domain"/>
    <property type="match status" value="1"/>
</dbReference>
<dbReference type="AlphaFoldDB" id="A0A2R5FFJ6"/>
<dbReference type="Pfam" id="PF00015">
    <property type="entry name" value="MCPsignal"/>
    <property type="match status" value="1"/>
</dbReference>
<protein>
    <recommendedName>
        <fullName evidence="3">Methyl-accepting transducer domain-containing protein</fullName>
    </recommendedName>
</protein>
<dbReference type="GO" id="GO:0016020">
    <property type="term" value="C:membrane"/>
    <property type="evidence" value="ECO:0007669"/>
    <property type="project" value="InterPro"/>
</dbReference>
<accession>A0A2R5FFJ6</accession>
<dbReference type="PANTHER" id="PTHR32089:SF112">
    <property type="entry name" value="LYSOZYME-LIKE PROTEIN-RELATED"/>
    <property type="match status" value="1"/>
</dbReference>
<dbReference type="EMBL" id="BDOQ01000013">
    <property type="protein sequence ID" value="GBG15094.1"/>
    <property type="molecule type" value="Genomic_DNA"/>
</dbReference>
<dbReference type="Gene3D" id="1.10.287.950">
    <property type="entry name" value="Methyl-accepting chemotaxis protein"/>
    <property type="match status" value="1"/>
</dbReference>
<dbReference type="PROSITE" id="PS50111">
    <property type="entry name" value="CHEMOTAXIS_TRANSDUC_2"/>
    <property type="match status" value="1"/>
</dbReference>
<name>A0A2R5FFJ6_9PROT</name>
<dbReference type="GO" id="GO:0007165">
    <property type="term" value="P:signal transduction"/>
    <property type="evidence" value="ECO:0007669"/>
    <property type="project" value="UniProtKB-KW"/>
</dbReference>
<gene>
    <name evidence="4" type="ORF">NMK_2697</name>
</gene>
<sequence length="93" mass="9998">MGRGFAVVADEVRKLAERTNTSTVEITSMIKSIAQRTSTAIISINKMVEQAETGVMQANQAGNAIQKIQASNQEISNVVGQFSAVKSLSNREN</sequence>